<dbReference type="EMBL" id="AMCI01000442">
    <property type="protein sequence ID" value="EJX09186.1"/>
    <property type="molecule type" value="Genomic_DNA"/>
</dbReference>
<dbReference type="AlphaFoldDB" id="J9D8Q2"/>
<gene>
    <name evidence="1" type="ORF">EVA_02706</name>
</gene>
<proteinExistence type="predicted"/>
<comment type="caution">
    <text evidence="1">The sequence shown here is derived from an EMBL/GenBank/DDBJ whole genome shotgun (WGS) entry which is preliminary data.</text>
</comment>
<organism evidence="1">
    <name type="scientific">gut metagenome</name>
    <dbReference type="NCBI Taxonomy" id="749906"/>
    <lineage>
        <taxon>unclassified sequences</taxon>
        <taxon>metagenomes</taxon>
        <taxon>organismal metagenomes</taxon>
    </lineage>
</organism>
<name>J9D8Q2_9ZZZZ</name>
<accession>J9D8Q2</accession>
<protein>
    <submittedName>
        <fullName evidence="1">ATPase</fullName>
    </submittedName>
</protein>
<reference evidence="1" key="1">
    <citation type="journal article" date="2012" name="PLoS ONE">
        <title>Gene sets for utilization of primary and secondary nutrition supplies in the distal gut of endangered iberian lynx.</title>
        <authorList>
            <person name="Alcaide M."/>
            <person name="Messina E."/>
            <person name="Richter M."/>
            <person name="Bargiela R."/>
            <person name="Peplies J."/>
            <person name="Huws S.A."/>
            <person name="Newbold C.J."/>
            <person name="Golyshin P.N."/>
            <person name="Simon M.A."/>
            <person name="Lopez G."/>
            <person name="Yakimov M.M."/>
            <person name="Ferrer M."/>
        </authorList>
    </citation>
    <scope>NUCLEOTIDE SEQUENCE</scope>
</reference>
<sequence>MTNSAGLAGFTTAADVNHHIKRFNVFRELERLHDNHAARFTGEVLFQRAAVDHDLASATLDENTSDRALAAAGAVVVITDHLSSLSELEVKNLGLLGGVRVFGAGIDLELLDHGVAKRSLREHTLDSDFESAARMLGLHFSESRFVDATRVAGMTVVRLLTSLFSAELQLVSVDNDDKVTRVNVGREFGLVLAAEAQSDFAGKTAEHLITGIDHEPVALNLKRLGREGLHCVSPNIKIKPFVQHLTDGAAV</sequence>
<evidence type="ECO:0000313" key="1">
    <source>
        <dbReference type="EMBL" id="EJX09186.1"/>
    </source>
</evidence>